<protein>
    <submittedName>
        <fullName evidence="1">Phage protein DNA packaging protein</fullName>
    </submittedName>
</protein>
<organism evidence="1">
    <name type="scientific">Ligilactobacillus agilis</name>
    <dbReference type="NCBI Taxonomy" id="1601"/>
    <lineage>
        <taxon>Bacteria</taxon>
        <taxon>Bacillati</taxon>
        <taxon>Bacillota</taxon>
        <taxon>Bacilli</taxon>
        <taxon>Lactobacillales</taxon>
        <taxon>Lactobacillaceae</taxon>
        <taxon>Ligilactobacillus</taxon>
    </lineage>
</organism>
<dbReference type="Pfam" id="PF05135">
    <property type="entry name" value="Phage_connect_1"/>
    <property type="match status" value="1"/>
</dbReference>
<proteinExistence type="predicted"/>
<dbReference type="EMBL" id="BLAN01000109">
    <property type="protein sequence ID" value="GET09024.1"/>
    <property type="molecule type" value="Genomic_DNA"/>
</dbReference>
<dbReference type="InterPro" id="IPR021146">
    <property type="entry name" value="Phage_gp6-like_head-tail"/>
</dbReference>
<dbReference type="NCBIfam" id="TIGR01560">
    <property type="entry name" value="put_DNA_pack"/>
    <property type="match status" value="1"/>
</dbReference>
<dbReference type="RefSeq" id="WP_172586319.1">
    <property type="nucleotide sequence ID" value="NZ_BLAN01000109.1"/>
</dbReference>
<dbReference type="Proteomes" id="UP000494178">
    <property type="component" value="Unassembled WGS sequence"/>
</dbReference>
<accession>A0A6F9XUQ5</accession>
<dbReference type="InterPro" id="IPR006450">
    <property type="entry name" value="Phage_HK97_gp6-like"/>
</dbReference>
<comment type="caution">
    <text evidence="1">The sequence shown here is derived from an EMBL/GenBank/DDBJ whole genome shotgun (WGS) entry which is preliminary data.</text>
</comment>
<sequence>MATLADLKLSLRIDGNEDDTLLKGYLLTAENYIKNAVAEDASTSFWQKEDVSNLLDTASLALASTYYSNRSAITSTSINPIDLTLNAIIGSLRGKYVYYQEEGVTDG</sequence>
<name>A0A6F9XUQ5_9LACO</name>
<dbReference type="CDD" id="cd08054">
    <property type="entry name" value="gp6"/>
    <property type="match status" value="1"/>
</dbReference>
<dbReference type="AlphaFoldDB" id="A0A6F9XUQ5"/>
<gene>
    <name evidence="1" type="ORF">SY111_16480</name>
</gene>
<dbReference type="Gene3D" id="1.10.3230.30">
    <property type="entry name" value="Phage gp6-like head-tail connector protein"/>
    <property type="match status" value="1"/>
</dbReference>
<reference evidence="1" key="1">
    <citation type="submission" date="2019-10" db="EMBL/GenBank/DDBJ databases">
        <title>Lactobacillus agilis SY111 Whole Genome Sequencing Project.</title>
        <authorList>
            <person name="Suzuki S."/>
            <person name="Endo A."/>
            <person name="Maeno S."/>
            <person name="Shiwa Y."/>
            <person name="Matsutani M."/>
            <person name="Kajikawa A."/>
        </authorList>
    </citation>
    <scope>NUCLEOTIDE SEQUENCE</scope>
    <source>
        <strain evidence="1">SY111</strain>
    </source>
</reference>
<evidence type="ECO:0000313" key="1">
    <source>
        <dbReference type="EMBL" id="GET09024.1"/>
    </source>
</evidence>